<keyword evidence="5" id="KW-1185">Reference proteome</keyword>
<dbReference type="EMBL" id="CP029078">
    <property type="protein sequence ID" value="QCN90539.1"/>
    <property type="molecule type" value="Genomic_DNA"/>
</dbReference>
<accession>A0A3S9ZR41</accession>
<sequence length="141" mass="14459">MERLLQEFVETVPEVTHALLLSRDALALVSSGTATRDWVDKWAATLGGLASLAENVPGPLGGAAPLKLVLVEREDALILVSIAGSSGSGVFPNRPGASAGTVDTVLAVIASPSANAGTVGFEMGRLIDAFAPYMLTAVRTD</sequence>
<evidence type="ECO:0000313" key="4">
    <source>
        <dbReference type="Proteomes" id="UP000271291"/>
    </source>
</evidence>
<evidence type="ECO:0000313" key="5">
    <source>
        <dbReference type="Proteomes" id="UP000501753"/>
    </source>
</evidence>
<dbReference type="Pfam" id="PF03259">
    <property type="entry name" value="Robl_LC7"/>
    <property type="match status" value="1"/>
</dbReference>
<evidence type="ECO:0000313" key="3">
    <source>
        <dbReference type="EMBL" id="QCN90539.1"/>
    </source>
</evidence>
<dbReference type="OrthoDB" id="4272914at2"/>
<reference evidence="3 5" key="1">
    <citation type="submission" date="2018-04" db="EMBL/GenBank/DDBJ databases">
        <title>Complete genome sequences of Streptomyces griseoviridis K61 and characterization of antagonistic properties of biological control agents.</title>
        <authorList>
            <person name="Mariita R.M."/>
            <person name="Sello J.K."/>
        </authorList>
    </citation>
    <scope>NUCLEOTIDE SEQUENCE [LARGE SCALE GENOMIC DNA]</scope>
    <source>
        <strain evidence="3 5">K61</strain>
    </source>
</reference>
<dbReference type="SUPFAM" id="SSF103196">
    <property type="entry name" value="Roadblock/LC7 domain"/>
    <property type="match status" value="1"/>
</dbReference>
<dbReference type="Proteomes" id="UP000501753">
    <property type="component" value="Chromosome"/>
</dbReference>
<dbReference type="Proteomes" id="UP000271291">
    <property type="component" value="Chromosome"/>
</dbReference>
<dbReference type="KEGG" id="sgd:ELQ87_25700"/>
<evidence type="ECO:0000313" key="2">
    <source>
        <dbReference type="EMBL" id="AZS90063.1"/>
    </source>
</evidence>
<reference evidence="2 4" key="2">
    <citation type="submission" date="2018-12" db="EMBL/GenBank/DDBJ databases">
        <title>Streptomyces griseoviridis F1-27 complete genome.</title>
        <authorList>
            <person name="Mariita R.M."/>
            <person name="Sello J.K."/>
        </authorList>
    </citation>
    <scope>NUCLEOTIDE SEQUENCE [LARGE SCALE GENOMIC DNA]</scope>
    <source>
        <strain evidence="2 4">F1-27</strain>
    </source>
</reference>
<evidence type="ECO:0000259" key="1">
    <source>
        <dbReference type="SMART" id="SM00960"/>
    </source>
</evidence>
<protein>
    <submittedName>
        <fullName evidence="2">Roadblock/LC7 domain-containing protein</fullName>
    </submittedName>
</protein>
<proteinExistence type="predicted"/>
<organism evidence="2 4">
    <name type="scientific">Streptomyces griseoviridis</name>
    <dbReference type="NCBI Taxonomy" id="45398"/>
    <lineage>
        <taxon>Bacteria</taxon>
        <taxon>Bacillati</taxon>
        <taxon>Actinomycetota</taxon>
        <taxon>Actinomycetes</taxon>
        <taxon>Kitasatosporales</taxon>
        <taxon>Streptomycetaceae</taxon>
        <taxon>Streptomyces</taxon>
    </lineage>
</organism>
<gene>
    <name evidence="3" type="ORF">DDJ31_13565</name>
    <name evidence="2" type="ORF">ELQ87_25700</name>
</gene>
<name>A0A3S9ZR41_STRGD</name>
<dbReference type="SMART" id="SM00960">
    <property type="entry name" value="Robl_LC7"/>
    <property type="match status" value="1"/>
</dbReference>
<dbReference type="EMBL" id="CP034687">
    <property type="protein sequence ID" value="AZS90063.1"/>
    <property type="molecule type" value="Genomic_DNA"/>
</dbReference>
<dbReference type="Gene3D" id="3.30.450.30">
    <property type="entry name" value="Dynein light chain 2a, cytoplasmic"/>
    <property type="match status" value="1"/>
</dbReference>
<feature type="domain" description="Roadblock/LAMTOR2" evidence="1">
    <location>
        <begin position="2"/>
        <end position="110"/>
    </location>
</feature>
<dbReference type="PANTHER" id="PTHR36222">
    <property type="entry name" value="SERINE PROTEASE INHIBITOR RV3364C"/>
    <property type="match status" value="1"/>
</dbReference>
<dbReference type="PANTHER" id="PTHR36222:SF1">
    <property type="entry name" value="SERINE PROTEASE INHIBITOR RV3364C"/>
    <property type="match status" value="1"/>
</dbReference>
<dbReference type="InterPro" id="IPR004942">
    <property type="entry name" value="Roadblock/LAMTOR2_dom"/>
</dbReference>
<dbReference type="InterPro" id="IPR053141">
    <property type="entry name" value="Mycobact_SerProt_Inhib_Rv3364c"/>
</dbReference>
<dbReference type="AlphaFoldDB" id="A0A3S9ZR41"/>